<dbReference type="SMART" id="SM00355">
    <property type="entry name" value="ZnF_C2H2"/>
    <property type="match status" value="2"/>
</dbReference>
<dbReference type="SUPFAM" id="SSF57667">
    <property type="entry name" value="beta-beta-alpha zinc fingers"/>
    <property type="match status" value="1"/>
</dbReference>
<dbReference type="PROSITE" id="PS50157">
    <property type="entry name" value="ZINC_FINGER_C2H2_2"/>
    <property type="match status" value="2"/>
</dbReference>
<feature type="compositionally biased region" description="Basic and acidic residues" evidence="10">
    <location>
        <begin position="67"/>
        <end position="76"/>
    </location>
</feature>
<evidence type="ECO:0000256" key="10">
    <source>
        <dbReference type="SAM" id="MobiDB-lite"/>
    </source>
</evidence>
<proteinExistence type="predicted"/>
<comment type="subcellular location">
    <subcellularLocation>
        <location evidence="1">Nucleus</location>
    </subcellularLocation>
</comment>
<feature type="region of interest" description="Disordered" evidence="10">
    <location>
        <begin position="393"/>
        <end position="687"/>
    </location>
</feature>
<dbReference type="PANTHER" id="PTHR47428:SF2">
    <property type="entry name" value="ZINC FINGER PROTEIN RSV1"/>
    <property type="match status" value="1"/>
</dbReference>
<evidence type="ECO:0000313" key="13">
    <source>
        <dbReference type="Proteomes" id="UP000054166"/>
    </source>
</evidence>
<evidence type="ECO:0000256" key="5">
    <source>
        <dbReference type="ARBA" id="ARBA00022833"/>
    </source>
</evidence>
<sequence length="687" mass="74428">MTMDVQTPPHSDKVISRPYKCPYPLCGRAFSRLEHQTRHIRTHTGEKPFACTFPSCEKRFSRSDELTRHSRIHTSDHIGASATATVTKNKARGKGKQATSGDGEEVTSKTDNGGDDEAAEEVIRTRVKKKARSRANSDDEDESYARPTLFGPSEPPHPPRRIHPLQDPLLLSTNPSSFSALSTVAMDELYTLEREEALRRAEYEARHAEALRRVGQRENLQSERFSKSATTSPVTTPPHSNLILNNSTSKEGGDEDMEASDETKRRKSGPAWQMAHEPALGNSHTSGHVVSSSSTAQHTYSGRHMPWSHPYQSSTHSSHQYRHLARHDDTPSPLSSDSDSLPPHSSAHSPSHPFSHGMQTTGSRDLHARPSEVAFTPSTSPFLGPLRTLNLQSAHTSRAPSPILLPPPSMGSGVVADGSISPIDEPSRGYGPRSRRTSVAGSPPNGSVHNRPTARRKGITDDRLYNLSSLPRTHTYPSQLSQLTEKGPPSTIHTPQLSSGPSSDASSPSSASYPLSISAQSPSAPFHFDSGSGTPSATNSRPSSPSHWQHSSHQSHPGRDSSWGGSNNHLAHSVRKAFGMTPIYPPPRNTSWPSSFSARAHSGSSTPADPSNIFSLSVPTSRSGSPPITLPPLKSLSIPSQRPFNGEDGTYDDDGETPRGAKRIQTTERLPGFSEFEAASCPSMNSR</sequence>
<evidence type="ECO:0000256" key="6">
    <source>
        <dbReference type="ARBA" id="ARBA00023015"/>
    </source>
</evidence>
<dbReference type="GO" id="GO:0000981">
    <property type="term" value="F:DNA-binding transcription factor activity, RNA polymerase II-specific"/>
    <property type="evidence" value="ECO:0007669"/>
    <property type="project" value="UniProtKB-ARBA"/>
</dbReference>
<keyword evidence="2" id="KW-0479">Metal-binding</keyword>
<keyword evidence="6" id="KW-0805">Transcription regulation</keyword>
<dbReference type="GO" id="GO:0000978">
    <property type="term" value="F:RNA polymerase II cis-regulatory region sequence-specific DNA binding"/>
    <property type="evidence" value="ECO:0007669"/>
    <property type="project" value="TreeGrafter"/>
</dbReference>
<dbReference type="PROSITE" id="PS00028">
    <property type="entry name" value="ZINC_FINGER_C2H2_1"/>
    <property type="match status" value="2"/>
</dbReference>
<feature type="compositionally biased region" description="Polar residues" evidence="10">
    <location>
        <begin position="466"/>
        <end position="484"/>
    </location>
</feature>
<feature type="compositionally biased region" description="Polar residues" evidence="10">
    <location>
        <begin position="227"/>
        <end position="250"/>
    </location>
</feature>
<reference evidence="12 13" key="1">
    <citation type="submission" date="2014-04" db="EMBL/GenBank/DDBJ databases">
        <authorList>
            <consortium name="DOE Joint Genome Institute"/>
            <person name="Kuo A."/>
            <person name="Tarkka M."/>
            <person name="Buscot F."/>
            <person name="Kohler A."/>
            <person name="Nagy L.G."/>
            <person name="Floudas D."/>
            <person name="Copeland A."/>
            <person name="Barry K.W."/>
            <person name="Cichocki N."/>
            <person name="Veneault-Fourrey C."/>
            <person name="LaButti K."/>
            <person name="Lindquist E.A."/>
            <person name="Lipzen A."/>
            <person name="Lundell T."/>
            <person name="Morin E."/>
            <person name="Murat C."/>
            <person name="Sun H."/>
            <person name="Tunlid A."/>
            <person name="Henrissat B."/>
            <person name="Grigoriev I.V."/>
            <person name="Hibbett D.S."/>
            <person name="Martin F."/>
            <person name="Nordberg H.P."/>
            <person name="Cantor M.N."/>
            <person name="Hua S.X."/>
        </authorList>
    </citation>
    <scope>NUCLEOTIDE SEQUENCE [LARGE SCALE GENOMIC DNA]</scope>
    <source>
        <strain evidence="12 13">F 1598</strain>
    </source>
</reference>
<gene>
    <name evidence="12" type="ORF">PILCRDRAFT_224800</name>
</gene>
<dbReference type="FunFam" id="3.30.160.60:FF:000125">
    <property type="entry name" value="Putative zinc finger protein 143"/>
    <property type="match status" value="1"/>
</dbReference>
<feature type="region of interest" description="Disordered" evidence="10">
    <location>
        <begin position="214"/>
        <end position="365"/>
    </location>
</feature>
<evidence type="ECO:0000256" key="9">
    <source>
        <dbReference type="PROSITE-ProRule" id="PRU00042"/>
    </source>
</evidence>
<keyword evidence="13" id="KW-1185">Reference proteome</keyword>
<feature type="compositionally biased region" description="Polar residues" evidence="10">
    <location>
        <begin position="606"/>
        <end position="626"/>
    </location>
</feature>
<dbReference type="Proteomes" id="UP000054166">
    <property type="component" value="Unassembled WGS sequence"/>
</dbReference>
<dbReference type="InParanoid" id="A0A0C3FYV0"/>
<dbReference type="GO" id="GO:0005737">
    <property type="term" value="C:cytoplasm"/>
    <property type="evidence" value="ECO:0007669"/>
    <property type="project" value="TreeGrafter"/>
</dbReference>
<feature type="domain" description="C2H2-type" evidence="11">
    <location>
        <begin position="49"/>
        <end position="78"/>
    </location>
</feature>
<keyword evidence="4 9" id="KW-0863">Zinc-finger</keyword>
<dbReference type="InterPro" id="IPR051007">
    <property type="entry name" value="creA/MIG_C2H2-ZnF"/>
</dbReference>
<evidence type="ECO:0000256" key="1">
    <source>
        <dbReference type="ARBA" id="ARBA00004123"/>
    </source>
</evidence>
<dbReference type="Pfam" id="PF00096">
    <property type="entry name" value="zf-C2H2"/>
    <property type="match status" value="2"/>
</dbReference>
<evidence type="ECO:0000256" key="8">
    <source>
        <dbReference type="ARBA" id="ARBA00023242"/>
    </source>
</evidence>
<keyword evidence="7" id="KW-0804">Transcription</keyword>
<keyword evidence="3" id="KW-0677">Repeat</keyword>
<evidence type="ECO:0000256" key="3">
    <source>
        <dbReference type="ARBA" id="ARBA00022737"/>
    </source>
</evidence>
<dbReference type="GO" id="GO:0005634">
    <property type="term" value="C:nucleus"/>
    <property type="evidence" value="ECO:0007669"/>
    <property type="project" value="UniProtKB-SubCell"/>
</dbReference>
<feature type="domain" description="C2H2-type" evidence="11">
    <location>
        <begin position="19"/>
        <end position="48"/>
    </location>
</feature>
<feature type="compositionally biased region" description="Low complexity" evidence="10">
    <location>
        <begin position="540"/>
        <end position="555"/>
    </location>
</feature>
<evidence type="ECO:0000313" key="12">
    <source>
        <dbReference type="EMBL" id="KIM89425.1"/>
    </source>
</evidence>
<dbReference type="HOGENOM" id="CLU_012801_0_0_1"/>
<dbReference type="FunFam" id="3.30.160.60:FF:000018">
    <property type="entry name" value="Krueppel-like factor 15"/>
    <property type="match status" value="1"/>
</dbReference>
<keyword evidence="5" id="KW-0862">Zinc</keyword>
<evidence type="ECO:0000256" key="4">
    <source>
        <dbReference type="ARBA" id="ARBA00022771"/>
    </source>
</evidence>
<feature type="compositionally biased region" description="Low complexity" evidence="10">
    <location>
        <begin position="331"/>
        <end position="356"/>
    </location>
</feature>
<dbReference type="EMBL" id="KN832975">
    <property type="protein sequence ID" value="KIM89425.1"/>
    <property type="molecule type" value="Genomic_DNA"/>
</dbReference>
<dbReference type="OrthoDB" id="654211at2759"/>
<dbReference type="STRING" id="765440.A0A0C3FYV0"/>
<feature type="compositionally biased region" description="Basic and acidic residues" evidence="10">
    <location>
        <begin position="214"/>
        <end position="226"/>
    </location>
</feature>
<dbReference type="GO" id="GO:0000433">
    <property type="term" value="P:carbon catabolite repression of transcription from RNA polymerase II promoter by glucose"/>
    <property type="evidence" value="ECO:0007669"/>
    <property type="project" value="TreeGrafter"/>
</dbReference>
<name>A0A0C3FYV0_PILCF</name>
<reference evidence="13" key="2">
    <citation type="submission" date="2015-01" db="EMBL/GenBank/DDBJ databases">
        <title>Evolutionary Origins and Diversification of the Mycorrhizal Mutualists.</title>
        <authorList>
            <consortium name="DOE Joint Genome Institute"/>
            <consortium name="Mycorrhizal Genomics Consortium"/>
            <person name="Kohler A."/>
            <person name="Kuo A."/>
            <person name="Nagy L.G."/>
            <person name="Floudas D."/>
            <person name="Copeland A."/>
            <person name="Barry K.W."/>
            <person name="Cichocki N."/>
            <person name="Veneault-Fourrey C."/>
            <person name="LaButti K."/>
            <person name="Lindquist E.A."/>
            <person name="Lipzen A."/>
            <person name="Lundell T."/>
            <person name="Morin E."/>
            <person name="Murat C."/>
            <person name="Riley R."/>
            <person name="Ohm R."/>
            <person name="Sun H."/>
            <person name="Tunlid A."/>
            <person name="Henrissat B."/>
            <person name="Grigoriev I.V."/>
            <person name="Hibbett D.S."/>
            <person name="Martin F."/>
        </authorList>
    </citation>
    <scope>NUCLEOTIDE SEQUENCE [LARGE SCALE GENOMIC DNA]</scope>
    <source>
        <strain evidence="13">F 1598</strain>
    </source>
</reference>
<accession>A0A0C3FYV0</accession>
<protein>
    <recommendedName>
        <fullName evidence="11">C2H2-type domain-containing protein</fullName>
    </recommendedName>
</protein>
<dbReference type="Gene3D" id="3.30.160.60">
    <property type="entry name" value="Classic Zinc Finger"/>
    <property type="match status" value="2"/>
</dbReference>
<feature type="compositionally biased region" description="Polar residues" evidence="10">
    <location>
        <begin position="437"/>
        <end position="450"/>
    </location>
</feature>
<evidence type="ECO:0000259" key="11">
    <source>
        <dbReference type="PROSITE" id="PS50157"/>
    </source>
</evidence>
<dbReference type="GO" id="GO:0008270">
    <property type="term" value="F:zinc ion binding"/>
    <property type="evidence" value="ECO:0007669"/>
    <property type="project" value="UniProtKB-KW"/>
</dbReference>
<keyword evidence="8" id="KW-0539">Nucleus</keyword>
<evidence type="ECO:0000256" key="7">
    <source>
        <dbReference type="ARBA" id="ARBA00023163"/>
    </source>
</evidence>
<organism evidence="12 13">
    <name type="scientific">Piloderma croceum (strain F 1598)</name>
    <dbReference type="NCBI Taxonomy" id="765440"/>
    <lineage>
        <taxon>Eukaryota</taxon>
        <taxon>Fungi</taxon>
        <taxon>Dikarya</taxon>
        <taxon>Basidiomycota</taxon>
        <taxon>Agaricomycotina</taxon>
        <taxon>Agaricomycetes</taxon>
        <taxon>Agaricomycetidae</taxon>
        <taxon>Atheliales</taxon>
        <taxon>Atheliaceae</taxon>
        <taxon>Piloderma</taxon>
    </lineage>
</organism>
<feature type="compositionally biased region" description="Low complexity" evidence="10">
    <location>
        <begin position="594"/>
        <end position="605"/>
    </location>
</feature>
<dbReference type="InterPro" id="IPR036236">
    <property type="entry name" value="Znf_C2H2_sf"/>
</dbReference>
<evidence type="ECO:0000256" key="2">
    <source>
        <dbReference type="ARBA" id="ARBA00022723"/>
    </source>
</evidence>
<feature type="compositionally biased region" description="Low complexity" evidence="10">
    <location>
        <begin position="498"/>
        <end position="521"/>
    </location>
</feature>
<dbReference type="AlphaFoldDB" id="A0A0C3FYV0"/>
<feature type="region of interest" description="Disordered" evidence="10">
    <location>
        <begin position="67"/>
        <end position="163"/>
    </location>
</feature>
<dbReference type="InterPro" id="IPR013087">
    <property type="entry name" value="Znf_C2H2_type"/>
</dbReference>
<dbReference type="PANTHER" id="PTHR47428">
    <property type="entry name" value="REGULATORY PROTEIN MIG1-RELATED"/>
    <property type="match status" value="1"/>
</dbReference>
<feature type="compositionally biased region" description="Low complexity" evidence="10">
    <location>
        <begin position="281"/>
        <end position="295"/>
    </location>
</feature>